<keyword evidence="4" id="KW-0862">Zinc</keyword>
<sequence length="261" mass="28810">MPDAFDVVFKCTGAEPCIQTSIYAAVTSGKVMLPLSAAATREVDVHASFRYTHTYPTALALLAEGKLSNIEKIITHCIALQDPEHAPGGEADNPRPSQAASRRAHALLHPRRVHPFPRTAFPHSGPSVLRPPIPMIAHSPYSSPTLNLYPTRRPLHCPSPPLSYHTRSHARVQFIDLTALRAHAHLRDAHQWGREKLPWLDADCAVSAKGVYLATRTGASNIDAALCNVNADLHDEQVSTIFYEIRLHYTVSRRFICILSV</sequence>
<keyword evidence="8" id="KW-1185">Reference proteome</keyword>
<dbReference type="PANTHER" id="PTHR43161:SF25">
    <property type="entry name" value="ALCOHOL DEHYDROGENASE, PUTATIVE (AFU_ORTHOLOGUE AFUA_1G14390)-RELATED"/>
    <property type="match status" value="1"/>
</dbReference>
<dbReference type="GO" id="GO:0003939">
    <property type="term" value="F:L-iditol 2-dehydrogenase (NAD+) activity"/>
    <property type="evidence" value="ECO:0007669"/>
    <property type="project" value="TreeGrafter"/>
</dbReference>
<dbReference type="STRING" id="5627.A0A1C7LK08"/>
<proteinExistence type="inferred from homology"/>
<evidence type="ECO:0000256" key="2">
    <source>
        <dbReference type="ARBA" id="ARBA00008072"/>
    </source>
</evidence>
<keyword evidence="5" id="KW-0560">Oxidoreductase</keyword>
<dbReference type="PANTHER" id="PTHR43161">
    <property type="entry name" value="SORBITOL DEHYDROGENASE"/>
    <property type="match status" value="1"/>
</dbReference>
<keyword evidence="3" id="KW-0479">Metal-binding</keyword>
<evidence type="ECO:0000256" key="4">
    <source>
        <dbReference type="ARBA" id="ARBA00022833"/>
    </source>
</evidence>
<feature type="region of interest" description="Disordered" evidence="6">
    <location>
        <begin position="84"/>
        <end position="103"/>
    </location>
</feature>
<evidence type="ECO:0000313" key="8">
    <source>
        <dbReference type="Proteomes" id="UP000092993"/>
    </source>
</evidence>
<evidence type="ECO:0000256" key="6">
    <source>
        <dbReference type="SAM" id="MobiDB-lite"/>
    </source>
</evidence>
<comment type="cofactor">
    <cofactor evidence="1">
        <name>Zn(2+)</name>
        <dbReference type="ChEBI" id="CHEBI:29105"/>
    </cofactor>
</comment>
<dbReference type="Gene3D" id="3.40.50.720">
    <property type="entry name" value="NAD(P)-binding Rossmann-like Domain"/>
    <property type="match status" value="1"/>
</dbReference>
<comment type="caution">
    <text evidence="7">The sequence shown here is derived from an EMBL/GenBank/DDBJ whole genome shotgun (WGS) entry which is preliminary data.</text>
</comment>
<dbReference type="GO" id="GO:0046872">
    <property type="term" value="F:metal ion binding"/>
    <property type="evidence" value="ECO:0007669"/>
    <property type="project" value="UniProtKB-KW"/>
</dbReference>
<name>A0A1C7LK08_GRIFR</name>
<dbReference type="OrthoDB" id="5363962at2759"/>
<dbReference type="AlphaFoldDB" id="A0A1C7LK08"/>
<evidence type="ECO:0000256" key="1">
    <source>
        <dbReference type="ARBA" id="ARBA00001947"/>
    </source>
</evidence>
<protein>
    <submittedName>
        <fullName evidence="7">Sorbitol dehydrogenase</fullName>
    </submittedName>
</protein>
<evidence type="ECO:0000313" key="7">
    <source>
        <dbReference type="EMBL" id="OBZ65121.1"/>
    </source>
</evidence>
<dbReference type="Gene3D" id="3.90.180.10">
    <property type="entry name" value="Medium-chain alcohol dehydrogenases, catalytic domain"/>
    <property type="match status" value="1"/>
</dbReference>
<dbReference type="EMBL" id="LUGG01000054">
    <property type="protein sequence ID" value="OBZ65121.1"/>
    <property type="molecule type" value="Genomic_DNA"/>
</dbReference>
<dbReference type="GO" id="GO:0006062">
    <property type="term" value="P:sorbitol catabolic process"/>
    <property type="evidence" value="ECO:0007669"/>
    <property type="project" value="TreeGrafter"/>
</dbReference>
<gene>
    <name evidence="7" type="primary">SORD_1</name>
    <name evidence="7" type="ORF">A0H81_14879</name>
</gene>
<accession>A0A1C7LK08</accession>
<dbReference type="Proteomes" id="UP000092993">
    <property type="component" value="Unassembled WGS sequence"/>
</dbReference>
<evidence type="ECO:0000256" key="3">
    <source>
        <dbReference type="ARBA" id="ARBA00022723"/>
    </source>
</evidence>
<comment type="similarity">
    <text evidence="2">Belongs to the zinc-containing alcohol dehydrogenase family.</text>
</comment>
<reference evidence="7 8" key="1">
    <citation type="submission" date="2016-03" db="EMBL/GenBank/DDBJ databases">
        <title>Whole genome sequencing of Grifola frondosa 9006-11.</title>
        <authorList>
            <person name="Min B."/>
            <person name="Park H."/>
            <person name="Kim J.-G."/>
            <person name="Cho H."/>
            <person name="Oh Y.-L."/>
            <person name="Kong W.-S."/>
            <person name="Choi I.-G."/>
        </authorList>
    </citation>
    <scope>NUCLEOTIDE SEQUENCE [LARGE SCALE GENOMIC DNA]</scope>
    <source>
        <strain evidence="7 8">9006-11</strain>
    </source>
</reference>
<organism evidence="7 8">
    <name type="scientific">Grifola frondosa</name>
    <name type="common">Maitake</name>
    <name type="synonym">Polyporus frondosus</name>
    <dbReference type="NCBI Taxonomy" id="5627"/>
    <lineage>
        <taxon>Eukaryota</taxon>
        <taxon>Fungi</taxon>
        <taxon>Dikarya</taxon>
        <taxon>Basidiomycota</taxon>
        <taxon>Agaricomycotina</taxon>
        <taxon>Agaricomycetes</taxon>
        <taxon>Polyporales</taxon>
        <taxon>Grifolaceae</taxon>
        <taxon>Grifola</taxon>
    </lineage>
</organism>
<evidence type="ECO:0000256" key="5">
    <source>
        <dbReference type="ARBA" id="ARBA00023002"/>
    </source>
</evidence>